<feature type="region of interest" description="Disordered" evidence="1">
    <location>
        <begin position="261"/>
        <end position="285"/>
    </location>
</feature>
<proteinExistence type="predicted"/>
<reference evidence="2" key="1">
    <citation type="submission" date="2019-12" db="EMBL/GenBank/DDBJ databases">
        <title>Genome sequencing and annotation of Brassica cretica.</title>
        <authorList>
            <person name="Studholme D.J."/>
            <person name="Sarris P."/>
        </authorList>
    </citation>
    <scope>NUCLEOTIDE SEQUENCE</scope>
    <source>
        <strain evidence="2">PFS-109/04</strain>
        <tissue evidence="2">Leaf</tissue>
    </source>
</reference>
<sequence length="386" mass="44731">MEEMRQDLARIQKQCAAEATAPASIDIHLSTSIDDDLTHSNLMKSQPDSYTRAEIDQLVEDIYRTLETAEERLDRRCDDIYFPMDLTMNSLTSQIEAIHREIVDIQRYIARRPEASTSIDRRHNISTDKRRRTSIDRATNRGRLVPKMISDMSDTNNHREEISDDAYATLIRNQFQLESLGERLQKIENETTTMKEKWRRGDEAMRDFPESVYYIYKIRSDLEISDDFGAFWRYLEQEPEMTIKLDHRSILRNKYRSMFTSEHRSTAKRAKSPFGHSDFKPKSSPIYKITPDKYMPISTRSNMETQLLLSPDPASLERSIRKEARSSSIDNNARSSLDSRQPPSTHALVPSTDTRSPPSTKDTHLPSTDIFHPTSIDTSIRTSIDT</sequence>
<gene>
    <name evidence="2" type="ORF">F2Q69_00007093</name>
</gene>
<feature type="region of interest" description="Disordered" evidence="1">
    <location>
        <begin position="311"/>
        <end position="386"/>
    </location>
</feature>
<protein>
    <submittedName>
        <fullName evidence="2">Uncharacterized protein</fullName>
    </submittedName>
</protein>
<comment type="caution">
    <text evidence="2">The sequence shown here is derived from an EMBL/GenBank/DDBJ whole genome shotgun (WGS) entry which is preliminary data.</text>
</comment>
<dbReference type="AlphaFoldDB" id="A0A8S9P3U4"/>
<dbReference type="EMBL" id="QGKX02001521">
    <property type="protein sequence ID" value="KAF3512114.1"/>
    <property type="molecule type" value="Genomic_DNA"/>
</dbReference>
<evidence type="ECO:0000313" key="2">
    <source>
        <dbReference type="EMBL" id="KAF3512114.1"/>
    </source>
</evidence>
<evidence type="ECO:0000313" key="3">
    <source>
        <dbReference type="Proteomes" id="UP000712600"/>
    </source>
</evidence>
<evidence type="ECO:0000256" key="1">
    <source>
        <dbReference type="SAM" id="MobiDB-lite"/>
    </source>
</evidence>
<feature type="compositionally biased region" description="Polar residues" evidence="1">
    <location>
        <begin position="375"/>
        <end position="386"/>
    </location>
</feature>
<accession>A0A8S9P3U4</accession>
<name>A0A8S9P3U4_BRACR</name>
<dbReference type="Proteomes" id="UP000712600">
    <property type="component" value="Unassembled WGS sequence"/>
</dbReference>
<feature type="compositionally biased region" description="Polar residues" evidence="1">
    <location>
        <begin position="351"/>
        <end position="360"/>
    </location>
</feature>
<feature type="compositionally biased region" description="Polar residues" evidence="1">
    <location>
        <begin position="326"/>
        <end position="344"/>
    </location>
</feature>
<organism evidence="2 3">
    <name type="scientific">Brassica cretica</name>
    <name type="common">Mustard</name>
    <dbReference type="NCBI Taxonomy" id="69181"/>
    <lineage>
        <taxon>Eukaryota</taxon>
        <taxon>Viridiplantae</taxon>
        <taxon>Streptophyta</taxon>
        <taxon>Embryophyta</taxon>
        <taxon>Tracheophyta</taxon>
        <taxon>Spermatophyta</taxon>
        <taxon>Magnoliopsida</taxon>
        <taxon>eudicotyledons</taxon>
        <taxon>Gunneridae</taxon>
        <taxon>Pentapetalae</taxon>
        <taxon>rosids</taxon>
        <taxon>malvids</taxon>
        <taxon>Brassicales</taxon>
        <taxon>Brassicaceae</taxon>
        <taxon>Brassiceae</taxon>
        <taxon>Brassica</taxon>
    </lineage>
</organism>